<dbReference type="PANTHER" id="PTHR42732:SF1">
    <property type="entry name" value="BETA-MANNOSIDASE"/>
    <property type="match status" value="1"/>
</dbReference>
<accession>L8JQU7</accession>
<dbReference type="PANTHER" id="PTHR42732">
    <property type="entry name" value="BETA-GALACTOSIDASE"/>
    <property type="match status" value="1"/>
</dbReference>
<keyword evidence="2" id="KW-0326">Glycosidase</keyword>
<dbReference type="InterPro" id="IPR008979">
    <property type="entry name" value="Galactose-bd-like_sf"/>
</dbReference>
<evidence type="ECO:0000256" key="1">
    <source>
        <dbReference type="ARBA" id="ARBA00022801"/>
    </source>
</evidence>
<reference evidence="4 5" key="1">
    <citation type="submission" date="2012-12" db="EMBL/GenBank/DDBJ databases">
        <title>Genome assembly of Fulvivirga imtechensis AK7.</title>
        <authorList>
            <person name="Nupur N."/>
            <person name="Khatri I."/>
            <person name="Kumar R."/>
            <person name="Subramanian S."/>
            <person name="Pinnaka A."/>
        </authorList>
    </citation>
    <scope>NUCLEOTIDE SEQUENCE [LARGE SCALE GENOMIC DNA]</scope>
    <source>
        <strain evidence="4 5">AK7</strain>
    </source>
</reference>
<protein>
    <submittedName>
        <fullName evidence="4">Sialic acid-specific 9-O-acetylesterase</fullName>
    </submittedName>
</protein>
<dbReference type="InterPro" id="IPR051913">
    <property type="entry name" value="GH2_Domain-Containing"/>
</dbReference>
<dbReference type="InterPro" id="IPR025300">
    <property type="entry name" value="BetaGal_jelly_roll_dom"/>
</dbReference>
<proteinExistence type="predicted"/>
<dbReference type="STRING" id="1237149.C900_04562"/>
<dbReference type="EMBL" id="AMZN01000066">
    <property type="protein sequence ID" value="ELR69859.1"/>
    <property type="molecule type" value="Genomic_DNA"/>
</dbReference>
<evidence type="ECO:0000313" key="5">
    <source>
        <dbReference type="Proteomes" id="UP000011135"/>
    </source>
</evidence>
<organism evidence="4 5">
    <name type="scientific">Fulvivirga imtechensis AK7</name>
    <dbReference type="NCBI Taxonomy" id="1237149"/>
    <lineage>
        <taxon>Bacteria</taxon>
        <taxon>Pseudomonadati</taxon>
        <taxon>Bacteroidota</taxon>
        <taxon>Cytophagia</taxon>
        <taxon>Cytophagales</taxon>
        <taxon>Fulvivirgaceae</taxon>
        <taxon>Fulvivirga</taxon>
    </lineage>
</organism>
<dbReference type="Pfam" id="PF13364">
    <property type="entry name" value="BetaGal_ABD2"/>
    <property type="match status" value="1"/>
</dbReference>
<evidence type="ECO:0000313" key="4">
    <source>
        <dbReference type="EMBL" id="ELR69859.1"/>
    </source>
</evidence>
<sequence length="323" mass="37398">MFNEKKLKYLFTFFISIICISTYAQERLVNLEGKWKFSIGDNHDWSTAGFNDSKWESINVPGIWEDQGFHGYDGFAWYRTTFNGQSLPRNQTLYLDLGYIDDADQVYVNGKMIGFSGFMPPKFKTAYSAKRLYHLPVEYINFNGQNTIAIRVFDVVNEGGIVSGRPGIYRSEANAALLFDLQGLWQFKIGRINDSRSWNEIMVPIPWEAQGYDRYDGWATYKKTFRLPDNIDRNELVLIMGKVDDFDKTYFNGALIGATRDNLRLGRSRSYNELRAYDIPPELIRRGEDNTIIIEVEDIGLTGGIWQGPVGITTKTRYYRYLR</sequence>
<keyword evidence="5" id="KW-1185">Reference proteome</keyword>
<dbReference type="GO" id="GO:0004553">
    <property type="term" value="F:hydrolase activity, hydrolyzing O-glycosyl compounds"/>
    <property type="evidence" value="ECO:0007669"/>
    <property type="project" value="UniProtKB-ARBA"/>
</dbReference>
<dbReference type="Gene3D" id="2.60.120.260">
    <property type="entry name" value="Galactose-binding domain-like"/>
    <property type="match status" value="2"/>
</dbReference>
<feature type="domain" description="Beta-galactosidase jelly roll" evidence="3">
    <location>
        <begin position="41"/>
        <end position="152"/>
    </location>
</feature>
<dbReference type="SUPFAM" id="SSF49785">
    <property type="entry name" value="Galactose-binding domain-like"/>
    <property type="match status" value="2"/>
</dbReference>
<name>L8JQU7_9BACT</name>
<gene>
    <name evidence="4" type="ORF">C900_04562</name>
</gene>
<evidence type="ECO:0000259" key="3">
    <source>
        <dbReference type="Pfam" id="PF13364"/>
    </source>
</evidence>
<keyword evidence="1" id="KW-0378">Hydrolase</keyword>
<evidence type="ECO:0000256" key="2">
    <source>
        <dbReference type="ARBA" id="ARBA00023295"/>
    </source>
</evidence>
<dbReference type="AlphaFoldDB" id="L8JQU7"/>
<dbReference type="eggNOG" id="COG3250">
    <property type="taxonomic scope" value="Bacteria"/>
</dbReference>
<comment type="caution">
    <text evidence="4">The sequence shown here is derived from an EMBL/GenBank/DDBJ whole genome shotgun (WGS) entry which is preliminary data.</text>
</comment>
<dbReference type="Proteomes" id="UP000011135">
    <property type="component" value="Unassembled WGS sequence"/>
</dbReference>